<reference evidence="3 4" key="1">
    <citation type="submission" date="2014-08" db="EMBL/GenBank/DDBJ databases">
        <title>Clostridium innocuum, an unnegligible vancomycin-resistant pathogen causing extra-intestinal infections.</title>
        <authorList>
            <person name="Feng Y."/>
            <person name="Chiu C.-H."/>
        </authorList>
    </citation>
    <scope>NUCLEOTIDE SEQUENCE [LARGE SCALE GENOMIC DNA]</scope>
    <source>
        <strain evidence="3 4">AN88</strain>
    </source>
</reference>
<dbReference type="GO" id="GO:0004175">
    <property type="term" value="F:endopeptidase activity"/>
    <property type="evidence" value="ECO:0007669"/>
    <property type="project" value="UniProtKB-ARBA"/>
</dbReference>
<proteinExistence type="predicted"/>
<dbReference type="RefSeq" id="WP_044907111.1">
    <property type="nucleotide sequence ID" value="NZ_JQIF01000092.1"/>
</dbReference>
<feature type="transmembrane region" description="Helical" evidence="1">
    <location>
        <begin position="143"/>
        <end position="163"/>
    </location>
</feature>
<comment type="caution">
    <text evidence="3">The sequence shown here is derived from an EMBL/GenBank/DDBJ whole genome shotgun (WGS) entry which is preliminary data.</text>
</comment>
<feature type="transmembrane region" description="Helical" evidence="1">
    <location>
        <begin position="194"/>
        <end position="216"/>
    </location>
</feature>
<evidence type="ECO:0000256" key="1">
    <source>
        <dbReference type="SAM" id="Phobius"/>
    </source>
</evidence>
<keyword evidence="1" id="KW-0472">Membrane</keyword>
<feature type="transmembrane region" description="Helical" evidence="1">
    <location>
        <begin position="169"/>
        <end position="187"/>
    </location>
</feature>
<name>A0A099I2N8_CLOIN</name>
<sequence>MWQIIHLNYKTLCGCIVIGAWFFFIPASLHDSLFSGLHTFINIPLSFLEGIVDLRILLGVCFLCGYPFQADKITVAGIRKQIEAAILLFGILFLCSLPFVTYTWVYQETMPFLQFMVYQILCIGVTEELLYRGFIRWILQTYISSEALVIILCALLFSLVHIGSEVFSMLQLITSFLMGGVFTALIIKLPDHFSIYTIAILHGFFNVLILGFTTYMQTL</sequence>
<evidence type="ECO:0000259" key="2">
    <source>
        <dbReference type="Pfam" id="PF02517"/>
    </source>
</evidence>
<feature type="domain" description="CAAX prenyl protease 2/Lysostaphin resistance protein A-like" evidence="2">
    <location>
        <begin position="112"/>
        <end position="208"/>
    </location>
</feature>
<dbReference type="InterPro" id="IPR003675">
    <property type="entry name" value="Rce1/LyrA-like_dom"/>
</dbReference>
<accession>A0A099I2N8</accession>
<evidence type="ECO:0000313" key="4">
    <source>
        <dbReference type="Proteomes" id="UP000030008"/>
    </source>
</evidence>
<protein>
    <recommendedName>
        <fullName evidence="2">CAAX prenyl protease 2/Lysostaphin resistance protein A-like domain-containing protein</fullName>
    </recommendedName>
</protein>
<evidence type="ECO:0000313" key="3">
    <source>
        <dbReference type="EMBL" id="KGJ51940.1"/>
    </source>
</evidence>
<dbReference type="Pfam" id="PF02517">
    <property type="entry name" value="Rce1-like"/>
    <property type="match status" value="1"/>
</dbReference>
<feature type="transmembrane region" description="Helical" evidence="1">
    <location>
        <begin position="41"/>
        <end position="64"/>
    </location>
</feature>
<keyword evidence="1" id="KW-0812">Transmembrane</keyword>
<dbReference type="AlphaFoldDB" id="A0A099I2N8"/>
<dbReference type="EMBL" id="JQIF01000092">
    <property type="protein sequence ID" value="KGJ51940.1"/>
    <property type="molecule type" value="Genomic_DNA"/>
</dbReference>
<feature type="transmembrane region" description="Helical" evidence="1">
    <location>
        <begin position="12"/>
        <end position="29"/>
    </location>
</feature>
<keyword evidence="1" id="KW-1133">Transmembrane helix</keyword>
<feature type="transmembrane region" description="Helical" evidence="1">
    <location>
        <begin position="85"/>
        <end position="106"/>
    </location>
</feature>
<dbReference type="Proteomes" id="UP000030008">
    <property type="component" value="Unassembled WGS sequence"/>
</dbReference>
<gene>
    <name evidence="3" type="ORF">CIAN88_17710</name>
</gene>
<organism evidence="3 4">
    <name type="scientific">Clostridium innocuum</name>
    <dbReference type="NCBI Taxonomy" id="1522"/>
    <lineage>
        <taxon>Bacteria</taxon>
        <taxon>Bacillati</taxon>
        <taxon>Bacillota</taxon>
        <taxon>Clostridia</taxon>
        <taxon>Eubacteriales</taxon>
        <taxon>Clostridiaceae</taxon>
        <taxon>Clostridium</taxon>
    </lineage>
</organism>
<dbReference type="GO" id="GO:0080120">
    <property type="term" value="P:CAAX-box protein maturation"/>
    <property type="evidence" value="ECO:0007669"/>
    <property type="project" value="UniProtKB-ARBA"/>
</dbReference>